<dbReference type="PANTHER" id="PTHR42695:SF5">
    <property type="entry name" value="GLUTAMINE AMIDOTRANSFERASE YLR126C-RELATED"/>
    <property type="match status" value="1"/>
</dbReference>
<keyword evidence="2" id="KW-0808">Transferase</keyword>
<dbReference type="Proteomes" id="UP000236220">
    <property type="component" value="Unassembled WGS sequence"/>
</dbReference>
<dbReference type="InterPro" id="IPR044992">
    <property type="entry name" value="ChyE-like"/>
</dbReference>
<dbReference type="Pfam" id="PF00117">
    <property type="entry name" value="GATase"/>
    <property type="match status" value="1"/>
</dbReference>
<keyword evidence="3" id="KW-1185">Reference proteome</keyword>
<evidence type="ECO:0000313" key="2">
    <source>
        <dbReference type="EMBL" id="PNS08845.1"/>
    </source>
</evidence>
<evidence type="ECO:0000313" key="3">
    <source>
        <dbReference type="Proteomes" id="UP000236220"/>
    </source>
</evidence>
<comment type="caution">
    <text evidence="2">The sequence shown here is derived from an EMBL/GenBank/DDBJ whole genome shotgun (WGS) entry which is preliminary data.</text>
</comment>
<dbReference type="RefSeq" id="WP_103073975.1">
    <property type="nucleotide sequence ID" value="NZ_NPZB01000001.1"/>
</dbReference>
<dbReference type="PRINTS" id="PR00099">
    <property type="entry name" value="CPSGATASE"/>
</dbReference>
<name>A0A2K1Q1C8_9GAMM</name>
<dbReference type="PRINTS" id="PR00096">
    <property type="entry name" value="GATASE"/>
</dbReference>
<dbReference type="OrthoDB" id="9813383at2"/>
<dbReference type="PROSITE" id="PS51273">
    <property type="entry name" value="GATASE_TYPE_1"/>
    <property type="match status" value="1"/>
</dbReference>
<feature type="domain" description="Glutamine amidotransferase" evidence="1">
    <location>
        <begin position="25"/>
        <end position="191"/>
    </location>
</feature>
<dbReference type="AlphaFoldDB" id="A0A2K1Q1C8"/>
<dbReference type="InterPro" id="IPR017926">
    <property type="entry name" value="GATASE"/>
</dbReference>
<accession>A0A2K1Q1C8</accession>
<dbReference type="SUPFAM" id="SSF52317">
    <property type="entry name" value="Class I glutamine amidotransferase-like"/>
    <property type="match status" value="1"/>
</dbReference>
<proteinExistence type="predicted"/>
<dbReference type="PANTHER" id="PTHR42695">
    <property type="entry name" value="GLUTAMINE AMIDOTRANSFERASE YLR126C-RELATED"/>
    <property type="match status" value="1"/>
</dbReference>
<dbReference type="NCBIfam" id="NF006562">
    <property type="entry name" value="PRK09065.1"/>
    <property type="match status" value="1"/>
</dbReference>
<dbReference type="EMBL" id="NPZB01000001">
    <property type="protein sequence ID" value="PNS08845.1"/>
    <property type="molecule type" value="Genomic_DNA"/>
</dbReference>
<protein>
    <submittedName>
        <fullName evidence="2">GMP synthase-Glutamine amidotransferase domain</fullName>
    </submittedName>
</protein>
<dbReference type="GO" id="GO:0016740">
    <property type="term" value="F:transferase activity"/>
    <property type="evidence" value="ECO:0007669"/>
    <property type="project" value="UniProtKB-KW"/>
</dbReference>
<keyword evidence="2" id="KW-0315">Glutamine amidotransferase</keyword>
<dbReference type="GO" id="GO:0005829">
    <property type="term" value="C:cytosol"/>
    <property type="evidence" value="ECO:0007669"/>
    <property type="project" value="TreeGrafter"/>
</dbReference>
<sequence length="239" mass="26209">MPPRFLILQTGQPVASQRRHGGFAHWIRVAAGLERAQADVVDVEAGEALPQHRDYSGVLVSGSPAMVTERRDWSERSAEWLRDAAEAGAPILGICYGHQLLAHALGGEAGDNPRGREMGTVDVRLENTAGDPLFHGLPDTFRAQVTHLQSVLRMPDGGVRLATSELDGCQAFRWGRATWGLQFHPEFSAARMHGYVRARADALRAEGHDPHTMSRNIGAAPVARKVLRRFIQHARNHGT</sequence>
<organism evidence="2 3">
    <name type="scientific">Solilutibacter silvestris</name>
    <dbReference type="NCBI Taxonomy" id="1645665"/>
    <lineage>
        <taxon>Bacteria</taxon>
        <taxon>Pseudomonadati</taxon>
        <taxon>Pseudomonadota</taxon>
        <taxon>Gammaproteobacteria</taxon>
        <taxon>Lysobacterales</taxon>
        <taxon>Lysobacteraceae</taxon>
        <taxon>Solilutibacter</taxon>
    </lineage>
</organism>
<reference evidence="2 3" key="1">
    <citation type="submission" date="2017-08" db="EMBL/GenBank/DDBJ databases">
        <title>Lysobacter sylvestris genome.</title>
        <authorList>
            <person name="Zhang D.-C."/>
            <person name="Albuquerque L."/>
            <person name="Franca L."/>
            <person name="Froufe H.J.C."/>
            <person name="Barroso C."/>
            <person name="Egas C."/>
            <person name="Da Costa M."/>
            <person name="Margesin R."/>
        </authorList>
    </citation>
    <scope>NUCLEOTIDE SEQUENCE [LARGE SCALE GENOMIC DNA]</scope>
    <source>
        <strain evidence="2 3">AM20-91</strain>
    </source>
</reference>
<dbReference type="Gene3D" id="3.40.50.880">
    <property type="match status" value="1"/>
</dbReference>
<dbReference type="InterPro" id="IPR029062">
    <property type="entry name" value="Class_I_gatase-like"/>
</dbReference>
<gene>
    <name evidence="2" type="ORF">Lysil_0474</name>
</gene>
<dbReference type="CDD" id="cd01741">
    <property type="entry name" value="GATase1_1"/>
    <property type="match status" value="1"/>
</dbReference>
<evidence type="ECO:0000259" key="1">
    <source>
        <dbReference type="Pfam" id="PF00117"/>
    </source>
</evidence>